<dbReference type="InterPro" id="IPR036869">
    <property type="entry name" value="J_dom_sf"/>
</dbReference>
<keyword evidence="2" id="KW-0812">Transmembrane</keyword>
<dbReference type="InterPro" id="IPR001623">
    <property type="entry name" value="DnaJ_domain"/>
</dbReference>
<feature type="transmembrane region" description="Helical" evidence="2">
    <location>
        <begin position="324"/>
        <end position="341"/>
    </location>
</feature>
<sequence>MINYYKILEIPDFSDDQTIKKAYRTLSKKYHPDVNRSEQAHQYFIVIKEAYEYLSDPKNKRWLDEILIRQKQIKNQSTEYARKESQSGNNWPPPKIHYFKSNTSFYSLDDIVVIEWQVEGAKSVDIDYLGTVNAMGKHGLKLKRVEEELVVNMRVTGFDNQHYYRKLVFKYRDKNPNVEAWRRQRRINPNVRQEHFKKENIFGVYGRVPAETFRQRMIVATVFLAVVLWLSFWQQWTFMFYLSLFVYVFFISVTLSKRLHDLNTSWSEVFLSNPFNGIKTLFTRRGIQKTNDYGPYRPPKYLHFKDAYRKIISQFKKWTFSTKLAVSVTLLSIILPMIPYLQPVEQGNFYKVGLYSSSTTYYLVLDDEIHLPIDYKIFRSLRNGGYNSMKINQLMLTKEIASVEFISNKQSLTKTVYYGFIGTRPAVLMVLVFLLLLEWQLIQSFNKVKNQNQLSQIMWLICFILLIVWLVL</sequence>
<feature type="transmembrane region" description="Helical" evidence="2">
    <location>
        <begin position="238"/>
        <end position="255"/>
    </location>
</feature>
<evidence type="ECO:0000256" key="1">
    <source>
        <dbReference type="ARBA" id="ARBA00023186"/>
    </source>
</evidence>
<gene>
    <name evidence="4" type="ORF">CDL10_04565</name>
</gene>
<feature type="transmembrane region" description="Helical" evidence="2">
    <location>
        <begin position="217"/>
        <end position="232"/>
    </location>
</feature>
<keyword evidence="2" id="KW-1133">Transmembrane helix</keyword>
<feature type="transmembrane region" description="Helical" evidence="2">
    <location>
        <begin position="454"/>
        <end position="471"/>
    </location>
</feature>
<name>A0A2M9R535_9FLAO</name>
<evidence type="ECO:0000259" key="3">
    <source>
        <dbReference type="PROSITE" id="PS50076"/>
    </source>
</evidence>
<feature type="domain" description="J" evidence="3">
    <location>
        <begin position="3"/>
        <end position="67"/>
    </location>
</feature>
<dbReference type="RefSeq" id="WP_100677442.1">
    <property type="nucleotide sequence ID" value="NZ_NIPO01000001.1"/>
</dbReference>
<protein>
    <recommendedName>
        <fullName evidence="3">J domain-containing protein</fullName>
    </recommendedName>
</protein>
<keyword evidence="2" id="KW-0472">Membrane</keyword>
<dbReference type="CDD" id="cd06257">
    <property type="entry name" value="DnaJ"/>
    <property type="match status" value="1"/>
</dbReference>
<dbReference type="SUPFAM" id="SSF46565">
    <property type="entry name" value="Chaperone J-domain"/>
    <property type="match status" value="1"/>
</dbReference>
<comment type="caution">
    <text evidence="4">The sequence shown here is derived from an EMBL/GenBank/DDBJ whole genome shotgun (WGS) entry which is preliminary data.</text>
</comment>
<dbReference type="PANTHER" id="PTHR44360:SF1">
    <property type="entry name" value="DNAJ HOMOLOG SUBFAMILY B MEMBER 9"/>
    <property type="match status" value="1"/>
</dbReference>
<proteinExistence type="predicted"/>
<accession>A0A2M9R535</accession>
<dbReference type="PRINTS" id="PR00625">
    <property type="entry name" value="JDOMAIN"/>
</dbReference>
<keyword evidence="1" id="KW-0143">Chaperone</keyword>
<dbReference type="GO" id="GO:0051087">
    <property type="term" value="F:protein-folding chaperone binding"/>
    <property type="evidence" value="ECO:0007669"/>
    <property type="project" value="TreeGrafter"/>
</dbReference>
<feature type="transmembrane region" description="Helical" evidence="2">
    <location>
        <begin position="417"/>
        <end position="442"/>
    </location>
</feature>
<dbReference type="SMART" id="SM00271">
    <property type="entry name" value="DnaJ"/>
    <property type="match status" value="1"/>
</dbReference>
<dbReference type="Gene3D" id="1.10.287.110">
    <property type="entry name" value="DnaJ domain"/>
    <property type="match status" value="1"/>
</dbReference>
<reference evidence="4 5" key="1">
    <citation type="submission" date="2017-06" db="EMBL/GenBank/DDBJ databases">
        <title>Description of Avrilella dinanensis gen. nov. sp. nov.</title>
        <authorList>
            <person name="Leyer C."/>
            <person name="Sassi M."/>
            <person name="Minet J."/>
            <person name="Kayal S."/>
            <person name="Cattoir V."/>
        </authorList>
    </citation>
    <scope>NUCLEOTIDE SEQUENCE [LARGE SCALE GENOMIC DNA]</scope>
    <source>
        <strain evidence="4 5">UR159</strain>
    </source>
</reference>
<dbReference type="AlphaFoldDB" id="A0A2M9R535"/>
<dbReference type="PANTHER" id="PTHR44360">
    <property type="entry name" value="DNAJ HOMOLOG SUBFAMILY B MEMBER 9"/>
    <property type="match status" value="1"/>
</dbReference>
<evidence type="ECO:0000313" key="4">
    <source>
        <dbReference type="EMBL" id="PJR03875.1"/>
    </source>
</evidence>
<dbReference type="GO" id="GO:0036503">
    <property type="term" value="P:ERAD pathway"/>
    <property type="evidence" value="ECO:0007669"/>
    <property type="project" value="TreeGrafter"/>
</dbReference>
<dbReference type="EMBL" id="NIPO01000001">
    <property type="protein sequence ID" value="PJR03875.1"/>
    <property type="molecule type" value="Genomic_DNA"/>
</dbReference>
<keyword evidence="5" id="KW-1185">Reference proteome</keyword>
<dbReference type="PROSITE" id="PS50076">
    <property type="entry name" value="DNAJ_2"/>
    <property type="match status" value="1"/>
</dbReference>
<dbReference type="GO" id="GO:0051787">
    <property type="term" value="F:misfolded protein binding"/>
    <property type="evidence" value="ECO:0007669"/>
    <property type="project" value="TreeGrafter"/>
</dbReference>
<evidence type="ECO:0000256" key="2">
    <source>
        <dbReference type="SAM" id="Phobius"/>
    </source>
</evidence>
<dbReference type="OrthoDB" id="9779622at2"/>
<organism evidence="4 5">
    <name type="scientific">Avrilella dinanensis</name>
    <dbReference type="NCBI Taxonomy" id="2008672"/>
    <lineage>
        <taxon>Bacteria</taxon>
        <taxon>Pseudomonadati</taxon>
        <taxon>Bacteroidota</taxon>
        <taxon>Flavobacteriia</taxon>
        <taxon>Flavobacteriales</taxon>
        <taxon>Flavobacteriaceae</taxon>
        <taxon>Avrilella</taxon>
    </lineage>
</organism>
<evidence type="ECO:0000313" key="5">
    <source>
        <dbReference type="Proteomes" id="UP000231960"/>
    </source>
</evidence>
<dbReference type="Proteomes" id="UP000231960">
    <property type="component" value="Unassembled WGS sequence"/>
</dbReference>
<dbReference type="InterPro" id="IPR051948">
    <property type="entry name" value="Hsp70_co-chaperone_J-domain"/>
</dbReference>
<dbReference type="Pfam" id="PF00226">
    <property type="entry name" value="DnaJ"/>
    <property type="match status" value="1"/>
</dbReference>